<sequence>MENPRFNSFRYGLAVLLMRHPRLRPYAPSAHWWIEDIENYGDAVRFRDKLRAEGGNKVLLKEYEQRCLELEEEVLSYFGASDHDRS</sequence>
<keyword evidence="4" id="KW-1185">Reference proteome</keyword>
<protein>
    <submittedName>
        <fullName evidence="1">Uncharacterized protein</fullName>
    </submittedName>
</protein>
<reference evidence="2 4" key="3">
    <citation type="submission" date="2016-10" db="EMBL/GenBank/DDBJ databases">
        <authorList>
            <person name="Varghese N."/>
            <person name="Submissions S."/>
        </authorList>
    </citation>
    <scope>NUCLEOTIDE SEQUENCE [LARGE SCALE GENOMIC DNA]</scope>
    <source>
        <strain evidence="2 4">CGMCC 1.7071</strain>
    </source>
</reference>
<dbReference type="AlphaFoldDB" id="A0A1H8VB05"/>
<dbReference type="EMBL" id="FOCV01000041">
    <property type="protein sequence ID" value="SEP12630.1"/>
    <property type="molecule type" value="Genomic_DNA"/>
</dbReference>
<accession>A0A1H8VB05</accession>
<dbReference type="Proteomes" id="UP000183063">
    <property type="component" value="Unassembled WGS sequence"/>
</dbReference>
<dbReference type="OrthoDB" id="8404473at2"/>
<proteinExistence type="predicted"/>
<evidence type="ECO:0000313" key="2">
    <source>
        <dbReference type="EMBL" id="SEP12630.1"/>
    </source>
</evidence>
<organism evidence="1 3">
    <name type="scientific">Rhizobium tibeticum</name>
    <dbReference type="NCBI Taxonomy" id="501024"/>
    <lineage>
        <taxon>Bacteria</taxon>
        <taxon>Pseudomonadati</taxon>
        <taxon>Pseudomonadota</taxon>
        <taxon>Alphaproteobacteria</taxon>
        <taxon>Hyphomicrobiales</taxon>
        <taxon>Rhizobiaceae</taxon>
        <taxon>Rhizobium/Agrobacterium group</taxon>
        <taxon>Rhizobium</taxon>
    </lineage>
</organism>
<reference evidence="3" key="2">
    <citation type="submission" date="2016-10" db="EMBL/GenBank/DDBJ databases">
        <authorList>
            <person name="Wibberg D."/>
        </authorList>
    </citation>
    <scope>NUCLEOTIDE SEQUENCE [LARGE SCALE GENOMIC DNA]</scope>
</reference>
<evidence type="ECO:0000313" key="4">
    <source>
        <dbReference type="Proteomes" id="UP000198939"/>
    </source>
</evidence>
<evidence type="ECO:0000313" key="3">
    <source>
        <dbReference type="Proteomes" id="UP000183063"/>
    </source>
</evidence>
<reference evidence="1" key="1">
    <citation type="submission" date="2016-10" db="EMBL/GenBank/DDBJ databases">
        <authorList>
            <person name="de Groot N.N."/>
        </authorList>
    </citation>
    <scope>NUCLEOTIDE SEQUENCE [LARGE SCALE GENOMIC DNA]</scope>
    <source>
        <strain evidence="1">CCBAU85039</strain>
    </source>
</reference>
<name>A0A1H8VB05_9HYPH</name>
<gene>
    <name evidence="1" type="ORF">RTCCBAU85039_6008</name>
    <name evidence="2" type="ORF">SAMN05216228_10412</name>
</gene>
<dbReference type="EMBL" id="FNXB01000052">
    <property type="protein sequence ID" value="SEI18780.1"/>
    <property type="molecule type" value="Genomic_DNA"/>
</dbReference>
<dbReference type="RefSeq" id="WP_072381141.1">
    <property type="nucleotide sequence ID" value="NZ_FNXB01000052.1"/>
</dbReference>
<dbReference type="Proteomes" id="UP000198939">
    <property type="component" value="Unassembled WGS sequence"/>
</dbReference>
<evidence type="ECO:0000313" key="1">
    <source>
        <dbReference type="EMBL" id="SEI18780.1"/>
    </source>
</evidence>